<gene>
    <name evidence="1" type="primary">AUGUSTUS-3.0.2_03683</name>
    <name evidence="1" type="ORF">TcasGA2_TC003683</name>
</gene>
<protein>
    <submittedName>
        <fullName evidence="1">Uncharacterized protein</fullName>
    </submittedName>
</protein>
<proteinExistence type="predicted"/>
<evidence type="ECO:0000313" key="1">
    <source>
        <dbReference type="EMBL" id="EFA00797.1"/>
    </source>
</evidence>
<dbReference type="AlphaFoldDB" id="D6WDL8"/>
<organism evidence="1 2">
    <name type="scientific">Tribolium castaneum</name>
    <name type="common">Red flour beetle</name>
    <dbReference type="NCBI Taxonomy" id="7070"/>
    <lineage>
        <taxon>Eukaryota</taxon>
        <taxon>Metazoa</taxon>
        <taxon>Ecdysozoa</taxon>
        <taxon>Arthropoda</taxon>
        <taxon>Hexapoda</taxon>
        <taxon>Insecta</taxon>
        <taxon>Pterygota</taxon>
        <taxon>Neoptera</taxon>
        <taxon>Endopterygota</taxon>
        <taxon>Coleoptera</taxon>
        <taxon>Polyphaga</taxon>
        <taxon>Cucujiformia</taxon>
        <taxon>Tenebrionidae</taxon>
        <taxon>Tenebrionidae incertae sedis</taxon>
        <taxon>Tribolium</taxon>
    </lineage>
</organism>
<reference evidence="1 2" key="1">
    <citation type="journal article" date="2008" name="Nature">
        <title>The genome of the model beetle and pest Tribolium castaneum.</title>
        <authorList>
            <consortium name="Tribolium Genome Sequencing Consortium"/>
            <person name="Richards S."/>
            <person name="Gibbs R.A."/>
            <person name="Weinstock G.M."/>
            <person name="Brown S.J."/>
            <person name="Denell R."/>
            <person name="Beeman R.W."/>
            <person name="Gibbs R."/>
            <person name="Beeman R.W."/>
            <person name="Brown S.J."/>
            <person name="Bucher G."/>
            <person name="Friedrich M."/>
            <person name="Grimmelikhuijzen C.J."/>
            <person name="Klingler M."/>
            <person name="Lorenzen M."/>
            <person name="Richards S."/>
            <person name="Roth S."/>
            <person name="Schroder R."/>
            <person name="Tautz D."/>
            <person name="Zdobnov E.M."/>
            <person name="Muzny D."/>
            <person name="Gibbs R.A."/>
            <person name="Weinstock G.M."/>
            <person name="Attaway T."/>
            <person name="Bell S."/>
            <person name="Buhay C.J."/>
            <person name="Chandrabose M.N."/>
            <person name="Chavez D."/>
            <person name="Clerk-Blankenburg K.P."/>
            <person name="Cree A."/>
            <person name="Dao M."/>
            <person name="Davis C."/>
            <person name="Chacko J."/>
            <person name="Dinh H."/>
            <person name="Dugan-Rocha S."/>
            <person name="Fowler G."/>
            <person name="Garner T.T."/>
            <person name="Garnes J."/>
            <person name="Gnirke A."/>
            <person name="Hawes A."/>
            <person name="Hernandez J."/>
            <person name="Hines S."/>
            <person name="Holder M."/>
            <person name="Hume J."/>
            <person name="Jhangiani S.N."/>
            <person name="Joshi V."/>
            <person name="Khan Z.M."/>
            <person name="Jackson L."/>
            <person name="Kovar C."/>
            <person name="Kowis A."/>
            <person name="Lee S."/>
            <person name="Lewis L.R."/>
            <person name="Margolis J."/>
            <person name="Morgan M."/>
            <person name="Nazareth L.V."/>
            <person name="Nguyen N."/>
            <person name="Okwuonu G."/>
            <person name="Parker D."/>
            <person name="Richards S."/>
            <person name="Ruiz S.J."/>
            <person name="Santibanez J."/>
            <person name="Savard J."/>
            <person name="Scherer S.E."/>
            <person name="Schneider B."/>
            <person name="Sodergren E."/>
            <person name="Tautz D."/>
            <person name="Vattahil S."/>
            <person name="Villasana D."/>
            <person name="White C.S."/>
            <person name="Wright R."/>
            <person name="Park Y."/>
            <person name="Beeman R.W."/>
            <person name="Lord J."/>
            <person name="Oppert B."/>
            <person name="Lorenzen M."/>
            <person name="Brown S."/>
            <person name="Wang L."/>
            <person name="Savard J."/>
            <person name="Tautz D."/>
            <person name="Richards S."/>
            <person name="Weinstock G."/>
            <person name="Gibbs R.A."/>
            <person name="Liu Y."/>
            <person name="Worley K."/>
            <person name="Weinstock G."/>
            <person name="Elsik C.G."/>
            <person name="Reese J.T."/>
            <person name="Elhaik E."/>
            <person name="Landan G."/>
            <person name="Graur D."/>
            <person name="Arensburger P."/>
            <person name="Atkinson P."/>
            <person name="Beeman R.W."/>
            <person name="Beidler J."/>
            <person name="Brown S.J."/>
            <person name="Demuth J.P."/>
            <person name="Drury D.W."/>
            <person name="Du Y.Z."/>
            <person name="Fujiwara H."/>
            <person name="Lorenzen M."/>
            <person name="Maselli V."/>
            <person name="Osanai M."/>
            <person name="Park Y."/>
            <person name="Robertson H.M."/>
            <person name="Tu Z."/>
            <person name="Wang J.J."/>
            <person name="Wang S."/>
            <person name="Richards S."/>
            <person name="Song H."/>
            <person name="Zhang L."/>
            <person name="Sodergren E."/>
            <person name="Werner D."/>
            <person name="Stanke M."/>
            <person name="Morgenstern B."/>
            <person name="Solovyev V."/>
            <person name="Kosarev P."/>
            <person name="Brown G."/>
            <person name="Chen H.C."/>
            <person name="Ermolaeva O."/>
            <person name="Hlavina W."/>
            <person name="Kapustin Y."/>
            <person name="Kiryutin B."/>
            <person name="Kitts P."/>
            <person name="Maglott D."/>
            <person name="Pruitt K."/>
            <person name="Sapojnikov V."/>
            <person name="Souvorov A."/>
            <person name="Mackey A.J."/>
            <person name="Waterhouse R.M."/>
            <person name="Wyder S."/>
            <person name="Zdobnov E.M."/>
            <person name="Zdobnov E.M."/>
            <person name="Wyder S."/>
            <person name="Kriventseva E.V."/>
            <person name="Kadowaki T."/>
            <person name="Bork P."/>
            <person name="Aranda M."/>
            <person name="Bao R."/>
            <person name="Beermann A."/>
            <person name="Berns N."/>
            <person name="Bolognesi R."/>
            <person name="Bonneton F."/>
            <person name="Bopp D."/>
            <person name="Brown S.J."/>
            <person name="Bucher G."/>
            <person name="Butts T."/>
            <person name="Chaumot A."/>
            <person name="Denell R.E."/>
            <person name="Ferrier D.E."/>
            <person name="Friedrich M."/>
            <person name="Gordon C.M."/>
            <person name="Jindra M."/>
            <person name="Klingler M."/>
            <person name="Lan Q."/>
            <person name="Lattorff H.M."/>
            <person name="Laudet V."/>
            <person name="von Levetsow C."/>
            <person name="Liu Z."/>
            <person name="Lutz R."/>
            <person name="Lynch J.A."/>
            <person name="da Fonseca R.N."/>
            <person name="Posnien N."/>
            <person name="Reuter R."/>
            <person name="Roth S."/>
            <person name="Savard J."/>
            <person name="Schinko J.B."/>
            <person name="Schmitt C."/>
            <person name="Schoppmeier M."/>
            <person name="Schroder R."/>
            <person name="Shippy T.D."/>
            <person name="Simonnet F."/>
            <person name="Marques-Souza H."/>
            <person name="Tautz D."/>
            <person name="Tomoyasu Y."/>
            <person name="Trauner J."/>
            <person name="Van der Zee M."/>
            <person name="Vervoort M."/>
            <person name="Wittkopp N."/>
            <person name="Wimmer E.A."/>
            <person name="Yang X."/>
            <person name="Jones A.K."/>
            <person name="Sattelle D.B."/>
            <person name="Ebert P.R."/>
            <person name="Nelson D."/>
            <person name="Scott J.G."/>
            <person name="Beeman R.W."/>
            <person name="Muthukrishnan S."/>
            <person name="Kramer K.J."/>
            <person name="Arakane Y."/>
            <person name="Beeman R.W."/>
            <person name="Zhu Q."/>
            <person name="Hogenkamp D."/>
            <person name="Dixit R."/>
            <person name="Oppert B."/>
            <person name="Jiang H."/>
            <person name="Zou Z."/>
            <person name="Marshall J."/>
            <person name="Elpidina E."/>
            <person name="Vinokurov K."/>
            <person name="Oppert C."/>
            <person name="Zou Z."/>
            <person name="Evans J."/>
            <person name="Lu Z."/>
            <person name="Zhao P."/>
            <person name="Sumathipala N."/>
            <person name="Altincicek B."/>
            <person name="Vilcinskas A."/>
            <person name="Williams M."/>
            <person name="Hultmark D."/>
            <person name="Hetru C."/>
            <person name="Jiang H."/>
            <person name="Grimmelikhuijzen C.J."/>
            <person name="Hauser F."/>
            <person name="Cazzamali G."/>
            <person name="Williamson M."/>
            <person name="Park Y."/>
            <person name="Li B."/>
            <person name="Tanaka Y."/>
            <person name="Predel R."/>
            <person name="Neupert S."/>
            <person name="Schachtner J."/>
            <person name="Verleyen P."/>
            <person name="Raible F."/>
            <person name="Bork P."/>
            <person name="Friedrich M."/>
            <person name="Walden K.K."/>
            <person name="Robertson H.M."/>
            <person name="Angeli S."/>
            <person name="Foret S."/>
            <person name="Bucher G."/>
            <person name="Schuetz S."/>
            <person name="Maleszka R."/>
            <person name="Wimmer E.A."/>
            <person name="Beeman R.W."/>
            <person name="Lorenzen M."/>
            <person name="Tomoyasu Y."/>
            <person name="Miller S.C."/>
            <person name="Grossmann D."/>
            <person name="Bucher G."/>
        </authorList>
    </citation>
    <scope>NUCLEOTIDE SEQUENCE [LARGE SCALE GENOMIC DNA]</scope>
    <source>
        <strain evidence="1 2">Georgia GA2</strain>
    </source>
</reference>
<accession>D6WDL8</accession>
<keyword evidence="2" id="KW-1185">Reference proteome</keyword>
<reference evidence="1 2" key="2">
    <citation type="journal article" date="2010" name="Nucleic Acids Res.">
        <title>BeetleBase in 2010: revisions to provide comprehensive genomic information for Tribolium castaneum.</title>
        <authorList>
            <person name="Kim H.S."/>
            <person name="Murphy T."/>
            <person name="Xia J."/>
            <person name="Caragea D."/>
            <person name="Park Y."/>
            <person name="Beeman R.W."/>
            <person name="Lorenzen M.D."/>
            <person name="Butcher S."/>
            <person name="Manak J.R."/>
            <person name="Brown S.J."/>
        </authorList>
    </citation>
    <scope>GENOME REANNOTATION</scope>
    <source>
        <strain evidence="1 2">Georgia GA2</strain>
    </source>
</reference>
<evidence type="ECO:0000313" key="2">
    <source>
        <dbReference type="Proteomes" id="UP000007266"/>
    </source>
</evidence>
<name>D6WDL8_TRICA</name>
<dbReference type="Proteomes" id="UP000007266">
    <property type="component" value="Linkage group 3"/>
</dbReference>
<dbReference type="HOGENOM" id="CLU_1919750_0_0_1"/>
<dbReference type="EMBL" id="KQ971322">
    <property type="protein sequence ID" value="EFA00797.1"/>
    <property type="molecule type" value="Genomic_DNA"/>
</dbReference>
<sequence>MIGSDAPAGAGCLGDGGEPPPLVAAPCHIRAHMQPRKVTNGRISRGTDAFRSPALPLRCLMARSLSGNLAIIRFWGNSAIREGHSSHITYMQIAFGSLYARLSRCNNGRCIATRRERFATACSCKHRTQRMD</sequence>
<dbReference type="InParanoid" id="D6WDL8"/>